<dbReference type="OrthoDB" id="4536625at2"/>
<dbReference type="InterPro" id="IPR017208">
    <property type="entry name" value="UCP037442_abhydr"/>
</dbReference>
<dbReference type="PANTHER" id="PTHR11614">
    <property type="entry name" value="PHOSPHOLIPASE-RELATED"/>
    <property type="match status" value="1"/>
</dbReference>
<keyword evidence="3" id="KW-1185">Reference proteome</keyword>
<evidence type="ECO:0000259" key="1">
    <source>
        <dbReference type="Pfam" id="PF12146"/>
    </source>
</evidence>
<reference evidence="2 3" key="1">
    <citation type="submission" date="2019-06" db="EMBL/GenBank/DDBJ databases">
        <title>Whole genome shotgun sequence of Glutamicibacter uratoxydans NBRC 15515.</title>
        <authorList>
            <person name="Hosoyama A."/>
            <person name="Uohara A."/>
            <person name="Ohji S."/>
            <person name="Ichikawa N."/>
        </authorList>
    </citation>
    <scope>NUCLEOTIDE SEQUENCE [LARGE SCALE GENOMIC DNA]</scope>
    <source>
        <strain evidence="2 3">NBRC 15515</strain>
    </source>
</reference>
<dbReference type="AlphaFoldDB" id="A0A4Y4DQC4"/>
<evidence type="ECO:0000313" key="2">
    <source>
        <dbReference type="EMBL" id="GED06114.1"/>
    </source>
</evidence>
<dbReference type="Gene3D" id="3.40.50.1820">
    <property type="entry name" value="alpha/beta hydrolase"/>
    <property type="match status" value="1"/>
</dbReference>
<dbReference type="Proteomes" id="UP000316612">
    <property type="component" value="Unassembled WGS sequence"/>
</dbReference>
<accession>A0A4Y4DQC4</accession>
<dbReference type="GO" id="GO:0016787">
    <property type="term" value="F:hydrolase activity"/>
    <property type="evidence" value="ECO:0007669"/>
    <property type="project" value="UniProtKB-KW"/>
</dbReference>
<dbReference type="InterPro" id="IPR022742">
    <property type="entry name" value="Hydrolase_4"/>
</dbReference>
<gene>
    <name evidence="2" type="ORF">AUR04nite_16460</name>
</gene>
<dbReference type="SUPFAM" id="SSF53474">
    <property type="entry name" value="alpha/beta-Hydrolases"/>
    <property type="match status" value="1"/>
</dbReference>
<keyword evidence="2" id="KW-0378">Hydrolase</keyword>
<evidence type="ECO:0000313" key="3">
    <source>
        <dbReference type="Proteomes" id="UP000316612"/>
    </source>
</evidence>
<dbReference type="InterPro" id="IPR029058">
    <property type="entry name" value="AB_hydrolase_fold"/>
</dbReference>
<feature type="domain" description="Serine aminopeptidase S33" evidence="1">
    <location>
        <begin position="35"/>
        <end position="251"/>
    </location>
</feature>
<dbReference type="EMBL" id="BJNY01000008">
    <property type="protein sequence ID" value="GED06114.1"/>
    <property type="molecule type" value="Genomic_DNA"/>
</dbReference>
<dbReference type="InterPro" id="IPR051044">
    <property type="entry name" value="MAG_DAG_Lipase"/>
</dbReference>
<name>A0A4Y4DQC4_GLUUR</name>
<dbReference type="PIRSF" id="PIRSF037442">
    <property type="entry name" value="UCP037442_abhydr"/>
    <property type="match status" value="1"/>
</dbReference>
<comment type="caution">
    <text evidence="2">The sequence shown here is derived from an EMBL/GenBank/DDBJ whole genome shotgun (WGS) entry which is preliminary data.</text>
</comment>
<dbReference type="RefSeq" id="WP_141363836.1">
    <property type="nucleotide sequence ID" value="NZ_BAAAJL010000003.1"/>
</dbReference>
<proteinExistence type="predicted"/>
<dbReference type="Pfam" id="PF12146">
    <property type="entry name" value="Hydrolase_4"/>
    <property type="match status" value="1"/>
</dbReference>
<protein>
    <submittedName>
        <fullName evidence="2">Alpha/beta hydrolase</fullName>
    </submittedName>
</protein>
<sequence length="294" mass="31492">MGLSTILGKSVRILITAKDSVAATVYEPADRAVGVLIVHSATATPQGFYRGFAEYAARRGYVVLTYDYRGTGASGSPAEHRAIGMSDWIRQDVDAVAEWAGEQYPQLAQFALGHSVGGHALVLNYGTQRLSGAVVIASHVAAIRTIESLPERLRVMLILNLIGPAASLIAGYMPGRRLGLGEDIPTAAMLEWSRWTAKKHYFFDDPGMQAAARAAKMTVPVLALGASDDPWASPAQMDQLTGHLTAASVQRRTATPQELGVPSIGHHGLMRRGVGEKAWEQILEWLGAQNPGVN</sequence>
<organism evidence="2 3">
    <name type="scientific">Glutamicibacter uratoxydans</name>
    <name type="common">Arthrobacter uratoxydans</name>
    <dbReference type="NCBI Taxonomy" id="43667"/>
    <lineage>
        <taxon>Bacteria</taxon>
        <taxon>Bacillati</taxon>
        <taxon>Actinomycetota</taxon>
        <taxon>Actinomycetes</taxon>
        <taxon>Micrococcales</taxon>
        <taxon>Micrococcaceae</taxon>
        <taxon>Glutamicibacter</taxon>
    </lineage>
</organism>